<dbReference type="InterPro" id="IPR021741">
    <property type="entry name" value="DUF3311"/>
</dbReference>
<dbReference type="AlphaFoldDB" id="A0A386ZNI4"/>
<reference evidence="2 3" key="1">
    <citation type="submission" date="2018-09" db="EMBL/GenBank/DDBJ databases">
        <title>Nocardia yunnanensis sp. nov., an actinomycete isolated from a soil sample.</title>
        <authorList>
            <person name="Zhang J."/>
        </authorList>
    </citation>
    <scope>NUCLEOTIDE SEQUENCE [LARGE SCALE GENOMIC DNA]</scope>
    <source>
        <strain evidence="2 3">CFHS0054</strain>
    </source>
</reference>
<proteinExistence type="predicted"/>
<keyword evidence="1" id="KW-0812">Transmembrane</keyword>
<organism evidence="2 3">
    <name type="scientific">Nocardia yunnanensis</name>
    <dbReference type="NCBI Taxonomy" id="2382165"/>
    <lineage>
        <taxon>Bacteria</taxon>
        <taxon>Bacillati</taxon>
        <taxon>Actinomycetota</taxon>
        <taxon>Actinomycetes</taxon>
        <taxon>Mycobacteriales</taxon>
        <taxon>Nocardiaceae</taxon>
        <taxon>Nocardia</taxon>
    </lineage>
</organism>
<keyword evidence="3" id="KW-1185">Reference proteome</keyword>
<gene>
    <name evidence="2" type="ORF">D7D52_18465</name>
</gene>
<evidence type="ECO:0000313" key="3">
    <source>
        <dbReference type="Proteomes" id="UP000267164"/>
    </source>
</evidence>
<feature type="transmembrane region" description="Helical" evidence="1">
    <location>
        <begin position="41"/>
        <end position="63"/>
    </location>
</feature>
<dbReference type="KEGG" id="nyu:D7D52_18465"/>
<dbReference type="Proteomes" id="UP000267164">
    <property type="component" value="Chromosome"/>
</dbReference>
<protein>
    <submittedName>
        <fullName evidence="2">DUF3311 domain-containing protein</fullName>
    </submittedName>
</protein>
<keyword evidence="1" id="KW-0472">Membrane</keyword>
<evidence type="ECO:0000313" key="2">
    <source>
        <dbReference type="EMBL" id="AYF79157.1"/>
    </source>
</evidence>
<dbReference type="EMBL" id="CP032568">
    <property type="protein sequence ID" value="AYF79157.1"/>
    <property type="molecule type" value="Genomic_DNA"/>
</dbReference>
<accession>A0A386ZNI4</accession>
<keyword evidence="1" id="KW-1133">Transmembrane helix</keyword>
<name>A0A386ZNI4_9NOCA</name>
<sequence>MPAAVTLRQRGPALLLLIAPGLLYCLAPAVANRVEPRLLGIPFLVAYLIIVTILTGPVIWLAARLDPAYRSGAAEFVPADAGDEGEIQR</sequence>
<evidence type="ECO:0000256" key="1">
    <source>
        <dbReference type="SAM" id="Phobius"/>
    </source>
</evidence>
<dbReference type="Pfam" id="PF11755">
    <property type="entry name" value="DUF3311"/>
    <property type="match status" value="1"/>
</dbReference>
<dbReference type="OrthoDB" id="4950461at2"/>